<dbReference type="Gene3D" id="1.20.950.20">
    <property type="entry name" value="Transmembrane di-heme cytochromes, Chain C"/>
    <property type="match status" value="1"/>
</dbReference>
<dbReference type="AlphaFoldDB" id="A0A8I1W4Z5"/>
<evidence type="ECO:0000256" key="4">
    <source>
        <dbReference type="ARBA" id="ARBA00022989"/>
    </source>
</evidence>
<proteinExistence type="predicted"/>
<protein>
    <submittedName>
        <fullName evidence="8">Cytochrome b/b6 domain-containing protein</fullName>
    </submittedName>
</protein>
<evidence type="ECO:0000256" key="6">
    <source>
        <dbReference type="SAM" id="Phobius"/>
    </source>
</evidence>
<comment type="caution">
    <text evidence="8">The sequence shown here is derived from an EMBL/GenBank/DDBJ whole genome shotgun (WGS) entry which is preliminary data.</text>
</comment>
<dbReference type="EMBL" id="JAFNAA010000006">
    <property type="protein sequence ID" value="MBO1107984.1"/>
    <property type="molecule type" value="Genomic_DNA"/>
</dbReference>
<dbReference type="GO" id="GO:0022904">
    <property type="term" value="P:respiratory electron transport chain"/>
    <property type="evidence" value="ECO:0007669"/>
    <property type="project" value="InterPro"/>
</dbReference>
<reference evidence="8" key="1">
    <citation type="submission" date="2021-03" db="EMBL/GenBank/DDBJ databases">
        <title>Plesiomonas shigelloides zfcc0051, isolated from zebrafish feces.</title>
        <authorList>
            <person name="Vanderhoek Z."/>
            <person name="Gaulke C."/>
        </authorList>
    </citation>
    <scope>NUCLEOTIDE SEQUENCE</scope>
    <source>
        <strain evidence="8">Zfcc0051</strain>
    </source>
</reference>
<dbReference type="PANTHER" id="PTHR30485:SF2">
    <property type="entry name" value="BLL0597 PROTEIN"/>
    <property type="match status" value="1"/>
</dbReference>
<dbReference type="GO" id="GO:0009055">
    <property type="term" value="F:electron transfer activity"/>
    <property type="evidence" value="ECO:0007669"/>
    <property type="project" value="InterPro"/>
</dbReference>
<name>A0A8I1W4Z5_PLESH</name>
<feature type="transmembrane region" description="Helical" evidence="6">
    <location>
        <begin position="137"/>
        <end position="160"/>
    </location>
</feature>
<dbReference type="InterPro" id="IPR011577">
    <property type="entry name" value="Cyt_b561_bac/Ni-Hgenase"/>
</dbReference>
<organism evidence="8 9">
    <name type="scientific">Plesiomonas shigelloides</name>
    <name type="common">Aeromonas shigelloides</name>
    <dbReference type="NCBI Taxonomy" id="703"/>
    <lineage>
        <taxon>Bacteria</taxon>
        <taxon>Pseudomonadati</taxon>
        <taxon>Pseudomonadota</taxon>
        <taxon>Gammaproteobacteria</taxon>
        <taxon>Enterobacterales</taxon>
        <taxon>Enterobacteriaceae</taxon>
        <taxon>Plesiomonas</taxon>
    </lineage>
</organism>
<evidence type="ECO:0000313" key="8">
    <source>
        <dbReference type="EMBL" id="MBO1107984.1"/>
    </source>
</evidence>
<keyword evidence="2" id="KW-1003">Cell membrane</keyword>
<comment type="subcellular location">
    <subcellularLocation>
        <location evidence="1">Cell membrane</location>
        <topology evidence="1">Multi-pass membrane protein</topology>
    </subcellularLocation>
</comment>
<evidence type="ECO:0000256" key="3">
    <source>
        <dbReference type="ARBA" id="ARBA00022692"/>
    </source>
</evidence>
<dbReference type="GO" id="GO:0005886">
    <property type="term" value="C:plasma membrane"/>
    <property type="evidence" value="ECO:0007669"/>
    <property type="project" value="UniProtKB-SubCell"/>
</dbReference>
<dbReference type="SUPFAM" id="SSF81342">
    <property type="entry name" value="Transmembrane di-heme cytochromes"/>
    <property type="match status" value="1"/>
</dbReference>
<evidence type="ECO:0000256" key="1">
    <source>
        <dbReference type="ARBA" id="ARBA00004651"/>
    </source>
</evidence>
<dbReference type="GO" id="GO:0020037">
    <property type="term" value="F:heme binding"/>
    <property type="evidence" value="ECO:0007669"/>
    <property type="project" value="TreeGrafter"/>
</dbReference>
<dbReference type="Pfam" id="PF01292">
    <property type="entry name" value="Ni_hydr_CYTB"/>
    <property type="match status" value="1"/>
</dbReference>
<keyword evidence="4 6" id="KW-1133">Transmembrane helix</keyword>
<dbReference type="InterPro" id="IPR051542">
    <property type="entry name" value="Hydrogenase_cytochrome"/>
</dbReference>
<dbReference type="PANTHER" id="PTHR30485">
    <property type="entry name" value="NI/FE-HYDROGENASE 1 B-TYPE CYTOCHROME SUBUNIT"/>
    <property type="match status" value="1"/>
</dbReference>
<evidence type="ECO:0000259" key="7">
    <source>
        <dbReference type="Pfam" id="PF01292"/>
    </source>
</evidence>
<feature type="transmembrane region" description="Helical" evidence="6">
    <location>
        <begin position="102"/>
        <end position="122"/>
    </location>
</feature>
<keyword evidence="3 6" id="KW-0812">Transmembrane</keyword>
<accession>A0A8I1W4Z5</accession>
<sequence>MAKANKHGLPADRWDAVVIATHWLVAGGFVCNRLLNEAGGVWHERIGLTVAGLVLLRLLWGLTLARGPARLSQFLPSWTRVRHHVAQIRSGELSNQLEHNPLGALAIWLFWLGLLAVAATGWGQDQSWGDAWPLADIHAWLVDGLTVLVVVHVLAVILMSHRMGQNLLRRMLPLP</sequence>
<evidence type="ECO:0000313" key="9">
    <source>
        <dbReference type="Proteomes" id="UP000664658"/>
    </source>
</evidence>
<dbReference type="RefSeq" id="WP_207541915.1">
    <property type="nucleotide sequence ID" value="NZ_JAFNAA010000006.1"/>
</dbReference>
<evidence type="ECO:0000256" key="2">
    <source>
        <dbReference type="ARBA" id="ARBA00022475"/>
    </source>
</evidence>
<dbReference type="InterPro" id="IPR016174">
    <property type="entry name" value="Di-haem_cyt_TM"/>
</dbReference>
<dbReference type="Proteomes" id="UP000664658">
    <property type="component" value="Unassembled WGS sequence"/>
</dbReference>
<feature type="domain" description="Cytochrome b561 bacterial/Ni-hydrogenase" evidence="7">
    <location>
        <begin position="13"/>
        <end position="173"/>
    </location>
</feature>
<evidence type="ECO:0000256" key="5">
    <source>
        <dbReference type="ARBA" id="ARBA00023136"/>
    </source>
</evidence>
<keyword evidence="5 6" id="KW-0472">Membrane</keyword>
<gene>
    <name evidence="8" type="ORF">J2R62_07080</name>
</gene>